<dbReference type="Proteomes" id="UP000632858">
    <property type="component" value="Unassembled WGS sequence"/>
</dbReference>
<dbReference type="EMBL" id="BMFO01000001">
    <property type="protein sequence ID" value="GGF84823.1"/>
    <property type="molecule type" value="Genomic_DNA"/>
</dbReference>
<evidence type="ECO:0000256" key="1">
    <source>
        <dbReference type="SAM" id="SignalP"/>
    </source>
</evidence>
<evidence type="ECO:0000313" key="3">
    <source>
        <dbReference type="Proteomes" id="UP000632858"/>
    </source>
</evidence>
<evidence type="ECO:0008006" key="4">
    <source>
        <dbReference type="Google" id="ProtNLM"/>
    </source>
</evidence>
<reference evidence="2" key="1">
    <citation type="journal article" date="2014" name="Int. J. Syst. Evol. Microbiol.">
        <title>Complete genome sequence of Corynebacterium casei LMG S-19264T (=DSM 44701T), isolated from a smear-ripened cheese.</title>
        <authorList>
            <consortium name="US DOE Joint Genome Institute (JGI-PGF)"/>
            <person name="Walter F."/>
            <person name="Albersmeier A."/>
            <person name="Kalinowski J."/>
            <person name="Ruckert C."/>
        </authorList>
    </citation>
    <scope>NUCLEOTIDE SEQUENCE</scope>
    <source>
        <strain evidence="2">CGMCC 1.12726</strain>
    </source>
</reference>
<evidence type="ECO:0000313" key="2">
    <source>
        <dbReference type="EMBL" id="GGF84823.1"/>
    </source>
</evidence>
<proteinExistence type="predicted"/>
<dbReference type="AlphaFoldDB" id="A0A917FJN8"/>
<feature type="signal peptide" evidence="1">
    <location>
        <begin position="1"/>
        <end position="21"/>
    </location>
</feature>
<accession>A0A917FJN8</accession>
<name>A0A917FJN8_9GAMM</name>
<reference evidence="2" key="2">
    <citation type="submission" date="2020-09" db="EMBL/GenBank/DDBJ databases">
        <authorList>
            <person name="Sun Q."/>
            <person name="Zhou Y."/>
        </authorList>
    </citation>
    <scope>NUCLEOTIDE SEQUENCE</scope>
    <source>
        <strain evidence="2">CGMCC 1.12726</strain>
    </source>
</reference>
<protein>
    <recommendedName>
        <fullName evidence="4">DUF2939 domain-containing protein</fullName>
    </recommendedName>
</protein>
<gene>
    <name evidence="2" type="ORF">GCM10010960_03570</name>
</gene>
<keyword evidence="1" id="KW-0732">Signal</keyword>
<organism evidence="2 3">
    <name type="scientific">Arenimonas maotaiensis</name>
    <dbReference type="NCBI Taxonomy" id="1446479"/>
    <lineage>
        <taxon>Bacteria</taxon>
        <taxon>Pseudomonadati</taxon>
        <taxon>Pseudomonadota</taxon>
        <taxon>Gammaproteobacteria</taxon>
        <taxon>Lysobacterales</taxon>
        <taxon>Lysobacteraceae</taxon>
        <taxon>Arenimonas</taxon>
    </lineage>
</organism>
<keyword evidence="3" id="KW-1185">Reference proteome</keyword>
<comment type="caution">
    <text evidence="2">The sequence shown here is derived from an EMBL/GenBank/DDBJ whole genome shotgun (WGS) entry which is preliminary data.</text>
</comment>
<feature type="chain" id="PRO_5037617824" description="DUF2939 domain-containing protein" evidence="1">
    <location>
        <begin position="22"/>
        <end position="162"/>
    </location>
</feature>
<dbReference type="RefSeq" id="WP_229730132.1">
    <property type="nucleotide sequence ID" value="NZ_BMFO01000001.1"/>
</dbReference>
<sequence length="162" mass="17927">MAAFRFFIFALVFALCGVASAAAPYVPLEQRLSAEQLRETGLDTLSAEQLAALNRVLQGETIAKQIEAPPAPVAQMPSKVDTPLLGFTVEPIRSRLKGTITGWQEGTVFELENGQQWKVLKGYMTLPKPMQSPDVRVVPGIAGRWFLEVHEDYPKARVYLIN</sequence>